<dbReference type="OrthoDB" id="3050111at2759"/>
<evidence type="ECO:0000313" key="1">
    <source>
        <dbReference type="EMBL" id="TCD59778.1"/>
    </source>
</evidence>
<keyword evidence="2" id="KW-1185">Reference proteome</keyword>
<dbReference type="EMBL" id="RWJN01000746">
    <property type="protein sequence ID" value="TCD59778.1"/>
    <property type="molecule type" value="Genomic_DNA"/>
</dbReference>
<sequence>MTDVSLRSEQTKLLALNSKFVSRPALPPMRVFRDAFDDFVRRLRLREEAASAKSKQPNLYRAFGLPEKEKGQLTYVP</sequence>
<accession>A0A4R0R7Z1</accession>
<reference evidence="1 2" key="1">
    <citation type="submission" date="2018-11" db="EMBL/GenBank/DDBJ databases">
        <title>Genome assembly of Steccherinum ochraceum LE-BIN_3174, the white-rot fungus of the Steccherinaceae family (The Residual Polyporoid clade, Polyporales, Basidiomycota).</title>
        <authorList>
            <person name="Fedorova T.V."/>
            <person name="Glazunova O.A."/>
            <person name="Landesman E.O."/>
            <person name="Moiseenko K.V."/>
            <person name="Psurtseva N.V."/>
            <person name="Savinova O.S."/>
            <person name="Shakhova N.V."/>
            <person name="Tyazhelova T.V."/>
            <person name="Vasina D.V."/>
        </authorList>
    </citation>
    <scope>NUCLEOTIDE SEQUENCE [LARGE SCALE GENOMIC DNA]</scope>
    <source>
        <strain evidence="1 2">LE-BIN_3174</strain>
    </source>
</reference>
<organism evidence="1 2">
    <name type="scientific">Steccherinum ochraceum</name>
    <dbReference type="NCBI Taxonomy" id="92696"/>
    <lineage>
        <taxon>Eukaryota</taxon>
        <taxon>Fungi</taxon>
        <taxon>Dikarya</taxon>
        <taxon>Basidiomycota</taxon>
        <taxon>Agaricomycotina</taxon>
        <taxon>Agaricomycetes</taxon>
        <taxon>Polyporales</taxon>
        <taxon>Steccherinaceae</taxon>
        <taxon>Steccherinum</taxon>
    </lineage>
</organism>
<gene>
    <name evidence="1" type="ORF">EIP91_011476</name>
</gene>
<name>A0A4R0R7Z1_9APHY</name>
<proteinExistence type="predicted"/>
<dbReference type="AlphaFoldDB" id="A0A4R0R7Z1"/>
<dbReference type="Proteomes" id="UP000292702">
    <property type="component" value="Unassembled WGS sequence"/>
</dbReference>
<protein>
    <submittedName>
        <fullName evidence="1">Uncharacterized protein</fullName>
    </submittedName>
</protein>
<evidence type="ECO:0000313" key="2">
    <source>
        <dbReference type="Proteomes" id="UP000292702"/>
    </source>
</evidence>
<comment type="caution">
    <text evidence="1">The sequence shown here is derived from an EMBL/GenBank/DDBJ whole genome shotgun (WGS) entry which is preliminary data.</text>
</comment>